<feature type="domain" description="Tubulin/FtsZ GTPase" evidence="4">
    <location>
        <begin position="2"/>
        <end position="217"/>
    </location>
</feature>
<dbReference type="AlphaFoldDB" id="E1RKB4"/>
<dbReference type="KEGG" id="mpi:Mpet_2179"/>
<organism evidence="5 6">
    <name type="scientific">Methanolacinia petrolearia (strain DSM 11571 / OCM 486 / SEBR 4847)</name>
    <name type="common">Methanoplanus petrolearius</name>
    <dbReference type="NCBI Taxonomy" id="679926"/>
    <lineage>
        <taxon>Archaea</taxon>
        <taxon>Methanobacteriati</taxon>
        <taxon>Methanobacteriota</taxon>
        <taxon>Stenosarchaea group</taxon>
        <taxon>Methanomicrobia</taxon>
        <taxon>Methanomicrobiales</taxon>
        <taxon>Methanomicrobiaceae</taxon>
        <taxon>Methanolacinia</taxon>
    </lineage>
</organism>
<dbReference type="Gene3D" id="3.40.50.1440">
    <property type="entry name" value="Tubulin/FtsZ, GTPase domain"/>
    <property type="match status" value="1"/>
</dbReference>
<dbReference type="GO" id="GO:0005525">
    <property type="term" value="F:GTP binding"/>
    <property type="evidence" value="ECO:0007669"/>
    <property type="project" value="UniProtKB-KW"/>
</dbReference>
<dbReference type="eggNOG" id="arCOG02202">
    <property type="taxonomic scope" value="Archaea"/>
</dbReference>
<evidence type="ECO:0000259" key="4">
    <source>
        <dbReference type="SMART" id="SM00864"/>
    </source>
</evidence>
<feature type="region of interest" description="Disordered" evidence="3">
    <location>
        <begin position="546"/>
        <end position="578"/>
    </location>
</feature>
<evidence type="ECO:0000313" key="5">
    <source>
        <dbReference type="EMBL" id="ADN36927.1"/>
    </source>
</evidence>
<reference evidence="5 6" key="1">
    <citation type="journal article" date="2010" name="Stand. Genomic Sci.">
        <title>Complete genome sequence of Methanoplanus petrolearius type strain (SEBR 4847).</title>
        <authorList>
            <person name="Brambilla E."/>
            <person name="Djao O.D."/>
            <person name="Daligault H."/>
            <person name="Lapidus A."/>
            <person name="Lucas S."/>
            <person name="Hammon N."/>
            <person name="Nolan M."/>
            <person name="Tice H."/>
            <person name="Cheng J.F."/>
            <person name="Han C."/>
            <person name="Tapia R."/>
            <person name="Goodwin L."/>
            <person name="Pitluck S."/>
            <person name="Liolios K."/>
            <person name="Ivanova N."/>
            <person name="Mavromatis K."/>
            <person name="Mikhailova N."/>
            <person name="Pati A."/>
            <person name="Chen A."/>
            <person name="Palaniappan K."/>
            <person name="Land M."/>
            <person name="Hauser L."/>
            <person name="Chang Y.J."/>
            <person name="Jeffries C.D."/>
            <person name="Rohde M."/>
            <person name="Spring S."/>
            <person name="Sikorski J."/>
            <person name="Goker M."/>
            <person name="Woyke T."/>
            <person name="Bristow J."/>
            <person name="Eisen J.A."/>
            <person name="Markowitz V."/>
            <person name="Hugenholtz P."/>
            <person name="Kyrpides N.C."/>
            <person name="Klenk H.P."/>
        </authorList>
    </citation>
    <scope>NUCLEOTIDE SEQUENCE [LARGE SCALE GENOMIC DNA]</scope>
    <source>
        <strain evidence="6">DSM 11571 / OCM 486 / SEBR 4847</strain>
    </source>
</reference>
<name>E1RKB4_METP4</name>
<dbReference type="GeneID" id="25395014"/>
<evidence type="ECO:0000256" key="1">
    <source>
        <dbReference type="ARBA" id="ARBA00022741"/>
    </source>
</evidence>
<keyword evidence="1" id="KW-0547">Nucleotide-binding</keyword>
<dbReference type="InterPro" id="IPR036525">
    <property type="entry name" value="Tubulin/FtsZ_GTPase_sf"/>
</dbReference>
<feature type="compositionally biased region" description="Basic and acidic residues" evidence="3">
    <location>
        <begin position="565"/>
        <end position="577"/>
    </location>
</feature>
<dbReference type="EMBL" id="CP002117">
    <property type="protein sequence ID" value="ADN36927.1"/>
    <property type="molecule type" value="Genomic_DNA"/>
</dbReference>
<dbReference type="Proteomes" id="UP000006565">
    <property type="component" value="Chromosome"/>
</dbReference>
<dbReference type="Pfam" id="PF21011">
    <property type="entry name" value="CetZ_C"/>
    <property type="match status" value="1"/>
</dbReference>
<proteinExistence type="predicted"/>
<dbReference type="GO" id="GO:0032153">
    <property type="term" value="C:cell division site"/>
    <property type="evidence" value="ECO:0007669"/>
    <property type="project" value="TreeGrafter"/>
</dbReference>
<dbReference type="SUPFAM" id="SSF52490">
    <property type="entry name" value="Tubulin nucleotide-binding domain-like"/>
    <property type="match status" value="1"/>
</dbReference>
<feature type="region of interest" description="Disordered" evidence="3">
    <location>
        <begin position="783"/>
        <end position="893"/>
    </location>
</feature>
<dbReference type="RefSeq" id="WP_013330104.1">
    <property type="nucleotide sequence ID" value="NC_014507.1"/>
</dbReference>
<evidence type="ECO:0000256" key="3">
    <source>
        <dbReference type="SAM" id="MobiDB-lite"/>
    </source>
</evidence>
<protein>
    <submittedName>
        <fullName evidence="5">Tubulin/FtsZ GTPase</fullName>
    </submittedName>
</protein>
<dbReference type="InterPro" id="IPR037103">
    <property type="entry name" value="Tubulin/FtsZ-like_C"/>
</dbReference>
<gene>
    <name evidence="5" type="ordered locus">Mpet_2179</name>
</gene>
<evidence type="ECO:0000256" key="2">
    <source>
        <dbReference type="ARBA" id="ARBA00023134"/>
    </source>
</evidence>
<dbReference type="Pfam" id="PF00091">
    <property type="entry name" value="Tubulin"/>
    <property type="match status" value="1"/>
</dbReference>
<feature type="compositionally biased region" description="Low complexity" evidence="3">
    <location>
        <begin position="847"/>
        <end position="865"/>
    </location>
</feature>
<dbReference type="GO" id="GO:0005737">
    <property type="term" value="C:cytoplasm"/>
    <property type="evidence" value="ECO:0007669"/>
    <property type="project" value="TreeGrafter"/>
</dbReference>
<dbReference type="InterPro" id="IPR003008">
    <property type="entry name" value="Tubulin_FtsZ_GTPase"/>
</dbReference>
<dbReference type="PANTHER" id="PTHR30314">
    <property type="entry name" value="CELL DIVISION PROTEIN FTSZ-RELATED"/>
    <property type="match status" value="1"/>
</dbReference>
<dbReference type="HOGENOM" id="CLU_015344_0_0_2"/>
<accession>E1RKB4</accession>
<dbReference type="PANTHER" id="PTHR30314:SF10">
    <property type="entry name" value="TUBULIN-LIKE PROTEIN CETZ"/>
    <property type="match status" value="1"/>
</dbReference>
<dbReference type="InterPro" id="IPR045061">
    <property type="entry name" value="FtsZ/CetZ"/>
</dbReference>
<keyword evidence="2" id="KW-0342">GTP-binding</keyword>
<dbReference type="GO" id="GO:0003924">
    <property type="term" value="F:GTPase activity"/>
    <property type="evidence" value="ECO:0007669"/>
    <property type="project" value="InterPro"/>
</dbReference>
<evidence type="ECO:0000313" key="6">
    <source>
        <dbReference type="Proteomes" id="UP000006565"/>
    </source>
</evidence>
<dbReference type="OrthoDB" id="329751at2157"/>
<dbReference type="GO" id="GO:0051301">
    <property type="term" value="P:cell division"/>
    <property type="evidence" value="ECO:0007669"/>
    <property type="project" value="TreeGrafter"/>
</dbReference>
<dbReference type="Gene3D" id="3.30.1330.20">
    <property type="entry name" value="Tubulin/FtsZ, C-terminal domain"/>
    <property type="match status" value="1"/>
</dbReference>
<sequence length="893" mass="98747">MRILTIGVGGAGSRIVDQLYYQDQRSSISCMSAVVVDTDGNFLSQLRYLPDESKIFFPAIDPEVHFDVRSTVDLNEVMTQIKRMDNIDIDAIMIFTGLGGNLSDIIPDLTKEIRKSYFEPVFVVCTLPYLREGRRQAAKAADDLEKIEESVDGIFLFDNETWYRKIKASFEVTIDEAGNPVSTPSPYGKTFPENPRDMYRMLNEKISRQIGLLLRAGEFNEDGFDSAEVVLDAGEILNTLKGNGITAVGYAVEPLPTNWTDIFDKWLPEKQLNNFSEESQKRATRIVALAKKAVYEDISVPCDLTSAEKALILIAGPSRELSMKGFQTVRKWIDTSIAGLEMRAGDYPVTNTKFVGIIIMLSGIHNIPRLEEIKRLRDDFLREQDEKKAMGEDQSLLEEEMLLLSGMGSSQNDSGFIPADEPAEAVRRVQNYEPGRAQPPQNYYAPAYDPYSRNDEALEQEALEFIGGYSSKPPRAEAKRNLNVAPIIEVGDDRYMDSEYSEDSEGSLDLKDFLEDEPEEEPQTHELANDPRFIEYKKQYSFSALLEDDSEPESSVDPFDSGWMDEEKTPVRRRPEPEDIPLTSREYVMEQEFQEYSAEKRENDSLKPAVKDDQISISGKKEKKVDNNGIILPGRSERNVSDMTRMTSVNMGNAPKDTIFGAGARIKGPMMPKEKSDVAMVGEKISIGRNSFHATDKTLSAGNFSAGSKMRPKDNVFGGGSVSAGKAIHPNDSTFTGSGVSVGKNMSVNDSTFSGGKVNMKPNILPKDSDRISVKGKVKKPKELLSDNIGMRQGGGVKGPKELLSDNIRMRKGSGSSPKELLSDNIRMRGGAAAKPKDDIFAKSVTGKGSPGHSKGSPGKSSFSGTGDFTPAPGQKKNAKKGSDSKDEDLFWA</sequence>
<dbReference type="SMART" id="SM00864">
    <property type="entry name" value="Tubulin"/>
    <property type="match status" value="1"/>
</dbReference>
<feature type="compositionally biased region" description="Basic and acidic residues" evidence="3">
    <location>
        <begin position="881"/>
        <end position="893"/>
    </location>
</feature>
<keyword evidence="6" id="KW-1185">Reference proteome</keyword>
<dbReference type="CDD" id="cd02202">
    <property type="entry name" value="CetZ_tubulin-like"/>
    <property type="match status" value="1"/>
</dbReference>
<dbReference type="STRING" id="679926.Mpet_2179"/>
<dbReference type="InterPro" id="IPR048737">
    <property type="entry name" value="CetZ_C"/>
</dbReference>